<protein>
    <submittedName>
        <fullName evidence="3">SHOCT domain-containing protein</fullName>
    </submittedName>
</protein>
<evidence type="ECO:0000256" key="1">
    <source>
        <dbReference type="SAM" id="Phobius"/>
    </source>
</evidence>
<keyword evidence="4" id="KW-1185">Reference proteome</keyword>
<dbReference type="InterPro" id="IPR018649">
    <property type="entry name" value="SHOCT"/>
</dbReference>
<name>A0A5D8Q9Z6_9THEO</name>
<feature type="domain" description="SHOCT" evidence="2">
    <location>
        <begin position="56"/>
        <end position="82"/>
    </location>
</feature>
<dbReference type="Pfam" id="PF09851">
    <property type="entry name" value="SHOCT"/>
    <property type="match status" value="1"/>
</dbReference>
<keyword evidence="1" id="KW-1133">Transmembrane helix</keyword>
<dbReference type="AlphaFoldDB" id="A0A5D8Q9Z6"/>
<evidence type="ECO:0000313" key="3">
    <source>
        <dbReference type="EMBL" id="TZE81004.1"/>
    </source>
</evidence>
<comment type="caution">
    <text evidence="3">The sequence shown here is derived from an EMBL/GenBank/DDBJ whole genome shotgun (WGS) entry which is preliminary data.</text>
</comment>
<gene>
    <name evidence="3" type="ORF">FWJ32_10890</name>
</gene>
<dbReference type="RefSeq" id="WP_149545984.1">
    <property type="nucleotide sequence ID" value="NZ_VTPS01000019.1"/>
</dbReference>
<accession>A0A5D8Q9Z6</accession>
<proteinExistence type="predicted"/>
<reference evidence="3 4" key="1">
    <citation type="submission" date="2019-08" db="EMBL/GenBank/DDBJ databases">
        <title>Calorimonas adulescens gen. nov., sp. nov., an anaerobic thermophilic bacterium from Sakhalin hot spring.</title>
        <authorList>
            <person name="Khomyakova M.A."/>
            <person name="Merkel A.Y."/>
            <person name="Novikov A."/>
            <person name="Bonch-Osmolovskaya E.A."/>
            <person name="Slobodkin A.I."/>
        </authorList>
    </citation>
    <scope>NUCLEOTIDE SEQUENCE [LARGE SCALE GENOMIC DNA]</scope>
    <source>
        <strain evidence="3 4">A05MB</strain>
    </source>
</reference>
<dbReference type="EMBL" id="VTPS01000019">
    <property type="protein sequence ID" value="TZE81004.1"/>
    <property type="molecule type" value="Genomic_DNA"/>
</dbReference>
<sequence>MMWWMMNGWNGRWLANGFIWGLVSLIMQAAIVIAVIYLVIYLINNSSKRQHKMNDLLEILKERYARGEISDEEFEEKKRKLME</sequence>
<dbReference type="Proteomes" id="UP000322976">
    <property type="component" value="Unassembled WGS sequence"/>
</dbReference>
<keyword evidence="1" id="KW-0812">Transmembrane</keyword>
<keyword evidence="1" id="KW-0472">Membrane</keyword>
<evidence type="ECO:0000259" key="2">
    <source>
        <dbReference type="Pfam" id="PF09851"/>
    </source>
</evidence>
<evidence type="ECO:0000313" key="4">
    <source>
        <dbReference type="Proteomes" id="UP000322976"/>
    </source>
</evidence>
<organism evidence="3 4">
    <name type="scientific">Calorimonas adulescens</name>
    <dbReference type="NCBI Taxonomy" id="2606906"/>
    <lineage>
        <taxon>Bacteria</taxon>
        <taxon>Bacillati</taxon>
        <taxon>Bacillota</taxon>
        <taxon>Clostridia</taxon>
        <taxon>Thermoanaerobacterales</taxon>
        <taxon>Thermoanaerobacteraceae</taxon>
        <taxon>Calorimonas</taxon>
    </lineage>
</organism>
<feature type="transmembrane region" description="Helical" evidence="1">
    <location>
        <begin position="20"/>
        <end position="43"/>
    </location>
</feature>